<dbReference type="Gene3D" id="1.10.357.10">
    <property type="entry name" value="Tetracycline Repressor, domain 2"/>
    <property type="match status" value="1"/>
</dbReference>
<dbReference type="Pfam" id="PF17932">
    <property type="entry name" value="TetR_C_24"/>
    <property type="match status" value="1"/>
</dbReference>
<dbReference type="EMBL" id="JAUMSQ010000053">
    <property type="protein sequence ID" value="MDO3636100.1"/>
    <property type="molecule type" value="Genomic_DNA"/>
</dbReference>
<feature type="domain" description="HTH-type transcriptional repressor KstR2 C-terminal" evidence="2">
    <location>
        <begin position="27"/>
        <end position="81"/>
    </location>
</feature>
<evidence type="ECO:0000256" key="1">
    <source>
        <dbReference type="SAM" id="MobiDB-lite"/>
    </source>
</evidence>
<proteinExistence type="predicted"/>
<dbReference type="InterPro" id="IPR036271">
    <property type="entry name" value="Tet_transcr_reg_TetR-rel_C_sf"/>
</dbReference>
<protein>
    <recommendedName>
        <fullName evidence="2">HTH-type transcriptional repressor KstR2 C-terminal domain-containing protein</fullName>
    </recommendedName>
</protein>
<organism evidence="3 4">
    <name type="scientific">Mycolicibacterium arseniciresistens</name>
    <dbReference type="NCBI Taxonomy" id="3062257"/>
    <lineage>
        <taxon>Bacteria</taxon>
        <taxon>Bacillati</taxon>
        <taxon>Actinomycetota</taxon>
        <taxon>Actinomycetes</taxon>
        <taxon>Mycobacteriales</taxon>
        <taxon>Mycobacteriaceae</taxon>
        <taxon>Mycolicibacterium</taxon>
    </lineage>
</organism>
<dbReference type="SUPFAM" id="SSF48498">
    <property type="entry name" value="Tetracyclin repressor-like, C-terminal domain"/>
    <property type="match status" value="1"/>
</dbReference>
<gene>
    <name evidence="3" type="ORF">Q2100_10135</name>
</gene>
<reference evidence="3" key="1">
    <citation type="submission" date="2023-07" db="EMBL/GenBank/DDBJ databases">
        <title>Mycolicibacterium sp. nov., a novel bacterial species.</title>
        <authorList>
            <person name="Cao Y."/>
        </authorList>
    </citation>
    <scope>NUCLEOTIDE SEQUENCE</scope>
    <source>
        <strain evidence="3">KC 300</strain>
    </source>
</reference>
<name>A0ABT8UGX0_9MYCO</name>
<dbReference type="InterPro" id="IPR041490">
    <property type="entry name" value="KstR2_TetR_C"/>
</dbReference>
<sequence length="93" mass="10711">MATRRPGQDGGPRISAARPESDNARRRAERRAAFRSDLDSRLVLLGILGMHNWIHRWYAPGGRNTLAQIGDTFAELVLSGVRTWRRFRRQLDR</sequence>
<dbReference type="Proteomes" id="UP001168823">
    <property type="component" value="Unassembled WGS sequence"/>
</dbReference>
<accession>A0ABT8UGX0</accession>
<evidence type="ECO:0000259" key="2">
    <source>
        <dbReference type="Pfam" id="PF17932"/>
    </source>
</evidence>
<comment type="caution">
    <text evidence="3">The sequence shown here is derived from an EMBL/GenBank/DDBJ whole genome shotgun (WGS) entry which is preliminary data.</text>
</comment>
<evidence type="ECO:0000313" key="4">
    <source>
        <dbReference type="Proteomes" id="UP001168823"/>
    </source>
</evidence>
<feature type="compositionally biased region" description="Basic and acidic residues" evidence="1">
    <location>
        <begin position="19"/>
        <end position="28"/>
    </location>
</feature>
<keyword evidence="4" id="KW-1185">Reference proteome</keyword>
<evidence type="ECO:0000313" key="3">
    <source>
        <dbReference type="EMBL" id="MDO3636100.1"/>
    </source>
</evidence>
<feature type="region of interest" description="Disordered" evidence="1">
    <location>
        <begin position="1"/>
        <end position="28"/>
    </location>
</feature>